<gene>
    <name evidence="1" type="ORF">METZ01_LOCUS387340</name>
</gene>
<accession>A0A382UJN1</accession>
<evidence type="ECO:0000313" key="1">
    <source>
        <dbReference type="EMBL" id="SVD34486.1"/>
    </source>
</evidence>
<protein>
    <submittedName>
        <fullName evidence="1">Uncharacterized protein</fullName>
    </submittedName>
</protein>
<proteinExistence type="predicted"/>
<reference evidence="1" key="1">
    <citation type="submission" date="2018-05" db="EMBL/GenBank/DDBJ databases">
        <authorList>
            <person name="Lanie J.A."/>
            <person name="Ng W.-L."/>
            <person name="Kazmierczak K.M."/>
            <person name="Andrzejewski T.M."/>
            <person name="Davidsen T.M."/>
            <person name="Wayne K.J."/>
            <person name="Tettelin H."/>
            <person name="Glass J.I."/>
            <person name="Rusch D."/>
            <person name="Podicherti R."/>
            <person name="Tsui H.-C.T."/>
            <person name="Winkler M.E."/>
        </authorList>
    </citation>
    <scope>NUCLEOTIDE SEQUENCE</scope>
</reference>
<name>A0A382UJN1_9ZZZZ</name>
<dbReference type="EMBL" id="UINC01144769">
    <property type="protein sequence ID" value="SVD34486.1"/>
    <property type="molecule type" value="Genomic_DNA"/>
</dbReference>
<feature type="non-terminal residue" evidence="1">
    <location>
        <position position="1"/>
    </location>
</feature>
<dbReference type="AlphaFoldDB" id="A0A382UJN1"/>
<sequence length="62" mass="6846">AIDEFRVKGVVCPKGGGYGGGTWNGNEHGPFQNYMPCYHCGDSGCISYADWMEELERQEINA</sequence>
<organism evidence="1">
    <name type="scientific">marine metagenome</name>
    <dbReference type="NCBI Taxonomy" id="408172"/>
    <lineage>
        <taxon>unclassified sequences</taxon>
        <taxon>metagenomes</taxon>
        <taxon>ecological metagenomes</taxon>
    </lineage>
</organism>